<dbReference type="Proteomes" id="UP000325785">
    <property type="component" value="Chromosome"/>
</dbReference>
<sequence length="272" mass="29697">MLSKPVTRTQITRGQRLWLYIVVGLVMIFLVVPCLLVVPMSFSAGEYLEFPPKELSLRWYRAFLGSPEWLNALWVSVRVAVPTMIIATIIGTAAAWGLHRRTDIFATGVRGIFILPMLVPLILIAVGVFFVYAKVGLNGTIGGLILAHTMLALPFVLIAVGNGLASFDMALHEASRSLGATELRAFLSVTLPQIRISVMSGAVFAFVTSFDEVVVALFVSSGENETLTRRMFANIRDQVDPTVAAISSLLVGMVIVGMIVFLFVGRDETQEH</sequence>
<comment type="subcellular location">
    <subcellularLocation>
        <location evidence="1">Cell inner membrane</location>
        <topology evidence="1">Multi-pass membrane protein</topology>
    </subcellularLocation>
    <subcellularLocation>
        <location evidence="8">Cell membrane</location>
        <topology evidence="8">Multi-pass membrane protein</topology>
    </subcellularLocation>
</comment>
<protein>
    <submittedName>
        <fullName evidence="10 11">ABC transporter permease</fullName>
    </submittedName>
</protein>
<dbReference type="Pfam" id="PF00528">
    <property type="entry name" value="BPD_transp_1"/>
    <property type="match status" value="1"/>
</dbReference>
<evidence type="ECO:0000256" key="7">
    <source>
        <dbReference type="ARBA" id="ARBA00023136"/>
    </source>
</evidence>
<dbReference type="PATRIC" id="fig|540747.5.peg.3785"/>
<evidence type="ECO:0000256" key="6">
    <source>
        <dbReference type="ARBA" id="ARBA00022989"/>
    </source>
</evidence>
<evidence type="ECO:0000256" key="2">
    <source>
        <dbReference type="ARBA" id="ARBA00022448"/>
    </source>
</evidence>
<keyword evidence="6 8" id="KW-1133">Transmembrane helix</keyword>
<keyword evidence="12" id="KW-1185">Reference proteome</keyword>
<feature type="transmembrane region" description="Helical" evidence="8">
    <location>
        <begin position="111"/>
        <end position="133"/>
    </location>
</feature>
<proteinExistence type="inferred from homology"/>
<evidence type="ECO:0000256" key="3">
    <source>
        <dbReference type="ARBA" id="ARBA00022475"/>
    </source>
</evidence>
<keyword evidence="3" id="KW-1003">Cell membrane</keyword>
<keyword evidence="5 8" id="KW-0812">Transmembrane</keyword>
<dbReference type="Proteomes" id="UP000051401">
    <property type="component" value="Unassembled WGS sequence"/>
</dbReference>
<dbReference type="InterPro" id="IPR000515">
    <property type="entry name" value="MetI-like"/>
</dbReference>
<dbReference type="KEGG" id="rid:RIdsm_01354"/>
<dbReference type="InterPro" id="IPR035906">
    <property type="entry name" value="MetI-like_sf"/>
</dbReference>
<keyword evidence="4" id="KW-0997">Cell inner membrane</keyword>
<name>A0A0T5PC75_9RHOB</name>
<feature type="transmembrane region" description="Helical" evidence="8">
    <location>
        <begin position="145"/>
        <end position="167"/>
    </location>
</feature>
<evidence type="ECO:0000256" key="4">
    <source>
        <dbReference type="ARBA" id="ARBA00022519"/>
    </source>
</evidence>
<dbReference type="PANTHER" id="PTHR43357">
    <property type="entry name" value="INNER MEMBRANE ABC TRANSPORTER PERMEASE PROTEIN YDCV"/>
    <property type="match status" value="1"/>
</dbReference>
<dbReference type="CDD" id="cd06261">
    <property type="entry name" value="TM_PBP2"/>
    <property type="match status" value="1"/>
</dbReference>
<evidence type="ECO:0000259" key="9">
    <source>
        <dbReference type="PROSITE" id="PS50928"/>
    </source>
</evidence>
<evidence type="ECO:0000256" key="8">
    <source>
        <dbReference type="RuleBase" id="RU363032"/>
    </source>
</evidence>
<dbReference type="Gene3D" id="1.10.3720.10">
    <property type="entry name" value="MetI-like"/>
    <property type="match status" value="1"/>
</dbReference>
<evidence type="ECO:0000313" key="13">
    <source>
        <dbReference type="Proteomes" id="UP000325785"/>
    </source>
</evidence>
<dbReference type="GO" id="GO:0055085">
    <property type="term" value="P:transmembrane transport"/>
    <property type="evidence" value="ECO:0007669"/>
    <property type="project" value="InterPro"/>
</dbReference>
<dbReference type="SUPFAM" id="SSF161098">
    <property type="entry name" value="MetI-like"/>
    <property type="match status" value="1"/>
</dbReference>
<feature type="domain" description="ABC transmembrane type-1" evidence="9">
    <location>
        <begin position="73"/>
        <end position="264"/>
    </location>
</feature>
<dbReference type="AlphaFoldDB" id="A0A0T5PC75"/>
<evidence type="ECO:0000256" key="5">
    <source>
        <dbReference type="ARBA" id="ARBA00022692"/>
    </source>
</evidence>
<feature type="transmembrane region" description="Helical" evidence="8">
    <location>
        <begin position="17"/>
        <end position="42"/>
    </location>
</feature>
<organism evidence="10 12">
    <name type="scientific">Roseovarius indicus</name>
    <dbReference type="NCBI Taxonomy" id="540747"/>
    <lineage>
        <taxon>Bacteria</taxon>
        <taxon>Pseudomonadati</taxon>
        <taxon>Pseudomonadota</taxon>
        <taxon>Alphaproteobacteria</taxon>
        <taxon>Rhodobacterales</taxon>
        <taxon>Roseobacteraceae</taxon>
        <taxon>Roseovarius</taxon>
    </lineage>
</organism>
<dbReference type="EMBL" id="LAXI01000003">
    <property type="protein sequence ID" value="KRS18559.1"/>
    <property type="molecule type" value="Genomic_DNA"/>
</dbReference>
<dbReference type="OrthoDB" id="9815533at2"/>
<feature type="transmembrane region" description="Helical" evidence="8">
    <location>
        <begin position="79"/>
        <end position="99"/>
    </location>
</feature>
<feature type="transmembrane region" description="Helical" evidence="8">
    <location>
        <begin position="242"/>
        <end position="264"/>
    </location>
</feature>
<dbReference type="PROSITE" id="PS50928">
    <property type="entry name" value="ABC_TM1"/>
    <property type="match status" value="1"/>
</dbReference>
<reference evidence="10 12" key="1">
    <citation type="submission" date="2015-04" db="EMBL/GenBank/DDBJ databases">
        <title>The draft genome sequence of Roseovarius indicus B108T.</title>
        <authorList>
            <person name="Li G."/>
            <person name="Lai Q."/>
            <person name="Shao Z."/>
            <person name="Yan P."/>
        </authorList>
    </citation>
    <scope>NUCLEOTIDE SEQUENCE [LARGE SCALE GENOMIC DNA]</scope>
    <source>
        <strain evidence="10 12">B108</strain>
    </source>
</reference>
<reference evidence="11 13" key="2">
    <citation type="submission" date="2018-08" db="EMBL/GenBank/DDBJ databases">
        <title>Genetic Globetrotter - A new plasmid hitch-hiking vast phylogenetic and geographic distances.</title>
        <authorList>
            <person name="Vollmers J."/>
            <person name="Petersen J."/>
        </authorList>
    </citation>
    <scope>NUCLEOTIDE SEQUENCE [LARGE SCALE GENOMIC DNA]</scope>
    <source>
        <strain evidence="11 13">DSM 26383</strain>
    </source>
</reference>
<keyword evidence="2 8" id="KW-0813">Transport</keyword>
<dbReference type="PANTHER" id="PTHR43357:SF4">
    <property type="entry name" value="INNER MEMBRANE ABC TRANSPORTER PERMEASE PROTEIN YDCV"/>
    <property type="match status" value="1"/>
</dbReference>
<dbReference type="STRING" id="540747.SAMN04488031_104192"/>
<keyword evidence="7 8" id="KW-0472">Membrane</keyword>
<dbReference type="GO" id="GO:0005886">
    <property type="term" value="C:plasma membrane"/>
    <property type="evidence" value="ECO:0007669"/>
    <property type="project" value="UniProtKB-SubCell"/>
</dbReference>
<comment type="similarity">
    <text evidence="8">Belongs to the binding-protein-dependent transport system permease family.</text>
</comment>
<evidence type="ECO:0000256" key="1">
    <source>
        <dbReference type="ARBA" id="ARBA00004429"/>
    </source>
</evidence>
<evidence type="ECO:0000313" key="10">
    <source>
        <dbReference type="EMBL" id="KRS18559.1"/>
    </source>
</evidence>
<dbReference type="RefSeq" id="WP_057814736.1">
    <property type="nucleotide sequence ID" value="NZ_CP031598.1"/>
</dbReference>
<gene>
    <name evidence="11" type="ORF">RIdsm_01354</name>
    <name evidence="10" type="ORF">XM52_07115</name>
</gene>
<dbReference type="EMBL" id="CP031598">
    <property type="protein sequence ID" value="QEW25567.1"/>
    <property type="molecule type" value="Genomic_DNA"/>
</dbReference>
<accession>A0A0T5PC75</accession>
<evidence type="ECO:0000313" key="11">
    <source>
        <dbReference type="EMBL" id="QEW25567.1"/>
    </source>
</evidence>
<evidence type="ECO:0000313" key="12">
    <source>
        <dbReference type="Proteomes" id="UP000051401"/>
    </source>
</evidence>